<reference evidence="1 2" key="1">
    <citation type="journal article" date="2022" name="New Phytol.">
        <title>Ecological generalism drives hyperdiversity of secondary metabolite gene clusters in xylarialean endophytes.</title>
        <authorList>
            <person name="Franco M.E.E."/>
            <person name="Wisecaver J.H."/>
            <person name="Arnold A.E."/>
            <person name="Ju Y.M."/>
            <person name="Slot J.C."/>
            <person name="Ahrendt S."/>
            <person name="Moore L.P."/>
            <person name="Eastman K.E."/>
            <person name="Scott K."/>
            <person name="Konkel Z."/>
            <person name="Mondo S.J."/>
            <person name="Kuo A."/>
            <person name="Hayes R.D."/>
            <person name="Haridas S."/>
            <person name="Andreopoulos B."/>
            <person name="Riley R."/>
            <person name="LaButti K."/>
            <person name="Pangilinan J."/>
            <person name="Lipzen A."/>
            <person name="Amirebrahimi M."/>
            <person name="Yan J."/>
            <person name="Adam C."/>
            <person name="Keymanesh K."/>
            <person name="Ng V."/>
            <person name="Louie K."/>
            <person name="Northen T."/>
            <person name="Drula E."/>
            <person name="Henrissat B."/>
            <person name="Hsieh H.M."/>
            <person name="Youens-Clark K."/>
            <person name="Lutzoni F."/>
            <person name="Miadlikowska J."/>
            <person name="Eastwood D.C."/>
            <person name="Hamelin R.C."/>
            <person name="Grigoriev I.V."/>
            <person name="U'Ren J.M."/>
        </authorList>
    </citation>
    <scope>NUCLEOTIDE SEQUENCE [LARGE SCALE GENOMIC DNA]</scope>
    <source>
        <strain evidence="1 2">ER1909</strain>
    </source>
</reference>
<protein>
    <submittedName>
        <fullName evidence="1">Trichothecene efflux pump</fullName>
    </submittedName>
</protein>
<name>A0ACC0CR35_9PEZI</name>
<keyword evidence="2" id="KW-1185">Reference proteome</keyword>
<gene>
    <name evidence="1" type="ORF">F4821DRAFT_246123</name>
</gene>
<evidence type="ECO:0000313" key="2">
    <source>
        <dbReference type="Proteomes" id="UP001497680"/>
    </source>
</evidence>
<sequence>MEAEKVTTPTERVESYRSHEREADDDDASSIRSEALGDHLPKGYFYSIGFLGATTGFCLSTISAFIFLLLPTNVLTYINADIGPSPYIAWVNIARTLALSFTYTILGRLSDLFGRRWFFIGGNVVALVGIIVCSVAQNVNSLIIGSAIYGLGETVQLSFNVAIGELVPNKHRPMVISLIFMTNAPIAGIGPMIARAVLQNPNMGWRWCYYLNIIVVSVAIVLLFLFYHPPTFDLLHERKTKRQLLKQLDYAGIFMWTAGLTLLLMGVSWGGSIYPWKSAATISSIVIGVLLLVALFVYEGYAKLEYPAIPVQFFANRGFISLVACATVATMSYYSAVLLWPQQVMALYTKDVTYGGWISCTVASATALGQAFGGFFVKWGGNVRYWVIFSTFSMVAFVGACASLTPDNLNSGIAFTMIGPFFVGVIEVCALALAPLFCRPVDIGLASGLLASIRSAGGSIAVAVYSSILSNRLATTVPANIGPAAIAAGLPAEKVPALTAAVIGNKLASFPGLTQPIQAAVTAVVPTAYAQAFKTVYLASLGFGGIAIVGCLLSKDATTHLTDKVHRKMHGKATGKESTDDSST</sequence>
<dbReference type="Proteomes" id="UP001497680">
    <property type="component" value="Unassembled WGS sequence"/>
</dbReference>
<evidence type="ECO:0000313" key="1">
    <source>
        <dbReference type="EMBL" id="KAI6082848.1"/>
    </source>
</evidence>
<dbReference type="EMBL" id="MU394362">
    <property type="protein sequence ID" value="KAI6082848.1"/>
    <property type="molecule type" value="Genomic_DNA"/>
</dbReference>
<accession>A0ACC0CR35</accession>
<proteinExistence type="predicted"/>
<organism evidence="1 2">
    <name type="scientific">Hypoxylon rubiginosum</name>
    <dbReference type="NCBI Taxonomy" id="110542"/>
    <lineage>
        <taxon>Eukaryota</taxon>
        <taxon>Fungi</taxon>
        <taxon>Dikarya</taxon>
        <taxon>Ascomycota</taxon>
        <taxon>Pezizomycotina</taxon>
        <taxon>Sordariomycetes</taxon>
        <taxon>Xylariomycetidae</taxon>
        <taxon>Xylariales</taxon>
        <taxon>Hypoxylaceae</taxon>
        <taxon>Hypoxylon</taxon>
    </lineage>
</organism>
<comment type="caution">
    <text evidence="1">The sequence shown here is derived from an EMBL/GenBank/DDBJ whole genome shotgun (WGS) entry which is preliminary data.</text>
</comment>